<keyword evidence="2" id="KW-1185">Reference proteome</keyword>
<dbReference type="Pfam" id="PF26363">
    <property type="entry name" value="Phospholipase-like"/>
    <property type="match status" value="1"/>
</dbReference>
<comment type="caution">
    <text evidence="1">The sequence shown here is derived from an EMBL/GenBank/DDBJ whole genome shotgun (WGS) entry which is preliminary data.</text>
</comment>
<evidence type="ECO:0008006" key="3">
    <source>
        <dbReference type="Google" id="ProtNLM"/>
    </source>
</evidence>
<evidence type="ECO:0000313" key="1">
    <source>
        <dbReference type="EMBL" id="GGM54438.1"/>
    </source>
</evidence>
<evidence type="ECO:0000313" key="2">
    <source>
        <dbReference type="Proteomes" id="UP000600547"/>
    </source>
</evidence>
<dbReference type="AlphaFoldDB" id="A0A8H9LA05"/>
<name>A0A8H9LA05_9DEIO</name>
<protein>
    <recommendedName>
        <fullName evidence="3">Fungal lipase-like domain-containing protein</fullName>
    </recommendedName>
</protein>
<dbReference type="Proteomes" id="UP000600547">
    <property type="component" value="Unassembled WGS sequence"/>
</dbReference>
<proteinExistence type="predicted"/>
<sequence>MIRTAPTLRLGLAQLDSSRQAQLGLNPDMDLQAIVVTLATTVGYGPLDSAYRLVAKRTLMQDFKPQLAALDASRAGMKLNPAQQAGMIGAIMDEHHRSVWLLGNEAVDRLAKTDNLIPNLLLGTTRQLARPVVDVPGPVGALLDRARSLVPGGQTEIDRLDVITDPRVVDALVQELRNAKSSGQLPKVLAAYQQQTGRSLYTALGEMIRKPEWRQKVLAVLPPPIGEAQLTYDAFLENAAIGMGYEDAKGSALEGQGDYQDRRRGGQPAALLAYFGYHAQDLIMGKWGLQVRILTPIPGRARYKDVIVIWRGTEGVAFDLKTNKPGTIDTKIGDFAPGSIGYYQITQNKDVLDHQLAQARAHGPLLMVGHSLGGGLAQLAATMYPQYTRTVVTFQGANIDQKDINRLIQYNQKNPALAITARHYRADGDVVPTSGDAAVPGQIYYFDPQWRPHGSNQPFKSNAYDHVANGHNIPLLNTYLQGLSTTNPALNVIKAAGIRDENTVRTLRDGGVRPPEKRKDARVVFGGSYSTAQDPRMVTEGGRDNLLIAQKIGTATNLPLLNKVGFRDVLTQELPTNTLLDHLTQLAKGSASYSAFVTAALKMMGLQDKTYGAITLKVTEQDRNMAKAMGMTVPATVQIPVRELQAQVAPEDLVSRNFTRLKIIWASVKG</sequence>
<accession>A0A8H9LA05</accession>
<organism evidence="1 2">
    <name type="scientific">Deinococcus arenae</name>
    <dbReference type="NCBI Taxonomy" id="1452751"/>
    <lineage>
        <taxon>Bacteria</taxon>
        <taxon>Thermotogati</taxon>
        <taxon>Deinococcota</taxon>
        <taxon>Deinococci</taxon>
        <taxon>Deinococcales</taxon>
        <taxon>Deinococcaceae</taxon>
        <taxon>Deinococcus</taxon>
    </lineage>
</organism>
<reference evidence="2" key="1">
    <citation type="journal article" date="2019" name="Int. J. Syst. Evol. Microbiol.">
        <title>The Global Catalogue of Microorganisms (GCM) 10K type strain sequencing project: providing services to taxonomists for standard genome sequencing and annotation.</title>
        <authorList>
            <consortium name="The Broad Institute Genomics Platform"/>
            <consortium name="The Broad Institute Genome Sequencing Center for Infectious Disease"/>
            <person name="Wu L."/>
            <person name="Ma J."/>
        </authorList>
    </citation>
    <scope>NUCLEOTIDE SEQUENCE [LARGE SCALE GENOMIC DNA]</scope>
    <source>
        <strain evidence="2">JCM 31047</strain>
    </source>
</reference>
<dbReference type="SUPFAM" id="SSF53474">
    <property type="entry name" value="alpha/beta-Hydrolases"/>
    <property type="match status" value="1"/>
</dbReference>
<dbReference type="Gene3D" id="3.40.50.1820">
    <property type="entry name" value="alpha/beta hydrolase"/>
    <property type="match status" value="1"/>
</dbReference>
<dbReference type="InterPro" id="IPR029058">
    <property type="entry name" value="AB_hydrolase_fold"/>
</dbReference>
<gene>
    <name evidence="1" type="ORF">GCM10008956_32910</name>
</gene>
<dbReference type="EMBL" id="BMQG01000015">
    <property type="protein sequence ID" value="GGM54438.1"/>
    <property type="molecule type" value="Genomic_DNA"/>
</dbReference>